<gene>
    <name evidence="4" type="ORF">SAMN05444142_10936</name>
</gene>
<dbReference type="PRINTS" id="PR00080">
    <property type="entry name" value="SDRFAMILY"/>
</dbReference>
<proteinExistence type="inferred from homology"/>
<dbReference type="InterPro" id="IPR036291">
    <property type="entry name" value="NAD(P)-bd_dom_sf"/>
</dbReference>
<dbReference type="Proteomes" id="UP000324252">
    <property type="component" value="Unassembled WGS sequence"/>
</dbReference>
<sequence>MTQRFSGKVVALTAAASGIGLAALERFAAEGAMICASDISLEALKTAVAPLALPEDRLLLRECDVTDIGQVQSFIDDGVRRFGRLDVLVNNAGTGALAYVTELDQEAWHKVIAVTLDSVFYACRAAMPHLARTQGAVVNTASISGLFGDNGLFAYNAAKGGVVNLTRALAVDHAPENVRVNAVCPGLTATPRTAWMMEDTEIRAEYDRRLPMGRPGTPDEMAAAIAFLASSDASYITGVNLAVDGGLTAATNQPAFGRLRKQ</sequence>
<reference evidence="4 5" key="1">
    <citation type="submission" date="2016-11" db="EMBL/GenBank/DDBJ databases">
        <authorList>
            <person name="Varghese N."/>
            <person name="Submissions S."/>
        </authorList>
    </citation>
    <scope>NUCLEOTIDE SEQUENCE [LARGE SCALE GENOMIC DNA]</scope>
    <source>
        <strain evidence="4 5">DSM 29620</strain>
    </source>
</reference>
<evidence type="ECO:0000313" key="4">
    <source>
        <dbReference type="EMBL" id="SHK77350.1"/>
    </source>
</evidence>
<dbReference type="FunFam" id="3.40.50.720:FF:000084">
    <property type="entry name" value="Short-chain dehydrogenase reductase"/>
    <property type="match status" value="1"/>
</dbReference>
<evidence type="ECO:0000256" key="1">
    <source>
        <dbReference type="ARBA" id="ARBA00006484"/>
    </source>
</evidence>
<dbReference type="GO" id="GO:0016491">
    <property type="term" value="F:oxidoreductase activity"/>
    <property type="evidence" value="ECO:0007669"/>
    <property type="project" value="UniProtKB-KW"/>
</dbReference>
<dbReference type="EMBL" id="FQZZ01000009">
    <property type="protein sequence ID" value="SHK77350.1"/>
    <property type="molecule type" value="Genomic_DNA"/>
</dbReference>
<dbReference type="PANTHER" id="PTHR43477">
    <property type="entry name" value="DIHYDROANTICAPSIN 7-DEHYDROGENASE"/>
    <property type="match status" value="1"/>
</dbReference>
<dbReference type="Pfam" id="PF13561">
    <property type="entry name" value="adh_short_C2"/>
    <property type="match status" value="1"/>
</dbReference>
<organism evidence="4 5">
    <name type="scientific">Lutimaribacter pacificus</name>
    <dbReference type="NCBI Taxonomy" id="391948"/>
    <lineage>
        <taxon>Bacteria</taxon>
        <taxon>Pseudomonadati</taxon>
        <taxon>Pseudomonadota</taxon>
        <taxon>Alphaproteobacteria</taxon>
        <taxon>Rhodobacterales</taxon>
        <taxon>Roseobacteraceae</taxon>
        <taxon>Lutimaribacter</taxon>
    </lineage>
</organism>
<dbReference type="PROSITE" id="PS00061">
    <property type="entry name" value="ADH_SHORT"/>
    <property type="match status" value="1"/>
</dbReference>
<dbReference type="PRINTS" id="PR00081">
    <property type="entry name" value="GDHRDH"/>
</dbReference>
<dbReference type="SUPFAM" id="SSF51735">
    <property type="entry name" value="NAD(P)-binding Rossmann-fold domains"/>
    <property type="match status" value="1"/>
</dbReference>
<evidence type="ECO:0000256" key="2">
    <source>
        <dbReference type="ARBA" id="ARBA00023002"/>
    </source>
</evidence>
<dbReference type="InterPro" id="IPR020904">
    <property type="entry name" value="Sc_DH/Rdtase_CS"/>
</dbReference>
<dbReference type="OrthoDB" id="9797020at2"/>
<keyword evidence="3" id="KW-0732">Signal</keyword>
<accession>A0A1H0M444</accession>
<dbReference type="Gene3D" id="3.40.50.720">
    <property type="entry name" value="NAD(P)-binding Rossmann-like Domain"/>
    <property type="match status" value="1"/>
</dbReference>
<keyword evidence="2" id="KW-0560">Oxidoreductase</keyword>
<feature type="chain" id="PRO_5015064885" evidence="3">
    <location>
        <begin position="23"/>
        <end position="262"/>
    </location>
</feature>
<dbReference type="AlphaFoldDB" id="A0A1H0M444"/>
<name>A0A1H0M444_9RHOB</name>
<evidence type="ECO:0000256" key="3">
    <source>
        <dbReference type="SAM" id="SignalP"/>
    </source>
</evidence>
<comment type="similarity">
    <text evidence="1">Belongs to the short-chain dehydrogenases/reductases (SDR) family.</text>
</comment>
<dbReference type="InterPro" id="IPR051122">
    <property type="entry name" value="SDR_DHRS6-like"/>
</dbReference>
<feature type="signal peptide" evidence="3">
    <location>
        <begin position="1"/>
        <end position="22"/>
    </location>
</feature>
<dbReference type="InterPro" id="IPR002347">
    <property type="entry name" value="SDR_fam"/>
</dbReference>
<dbReference type="RefSeq" id="WP_149789346.1">
    <property type="nucleotide sequence ID" value="NZ_FNIO01000009.1"/>
</dbReference>
<protein>
    <submittedName>
        <fullName evidence="4">Meso-butanediol dehydrogenase / (S,S)-butanediol dehydrogenase / diacetyl reductase</fullName>
    </submittedName>
</protein>
<dbReference type="CDD" id="cd05233">
    <property type="entry name" value="SDR_c"/>
    <property type="match status" value="1"/>
</dbReference>
<keyword evidence="5" id="KW-1185">Reference proteome</keyword>
<evidence type="ECO:0000313" key="5">
    <source>
        <dbReference type="Proteomes" id="UP000324252"/>
    </source>
</evidence>
<dbReference type="PANTHER" id="PTHR43477:SF1">
    <property type="entry name" value="DIHYDROANTICAPSIN 7-DEHYDROGENASE"/>
    <property type="match status" value="1"/>
</dbReference>
<dbReference type="NCBIfam" id="NF005559">
    <property type="entry name" value="PRK07231.1"/>
    <property type="match status" value="1"/>
</dbReference>